<keyword evidence="7" id="KW-1185">Reference proteome</keyword>
<evidence type="ECO:0000313" key="6">
    <source>
        <dbReference type="EMBL" id="RKP22894.1"/>
    </source>
</evidence>
<evidence type="ECO:0000256" key="1">
    <source>
        <dbReference type="ARBA" id="ARBA00004211"/>
    </source>
</evidence>
<evidence type="ECO:0000256" key="4">
    <source>
        <dbReference type="SAM" id="Phobius"/>
    </source>
</evidence>
<dbReference type="PANTHER" id="PTHR19957:SF307">
    <property type="entry name" value="PROTEIN SSO1-RELATED"/>
    <property type="match status" value="1"/>
</dbReference>
<reference evidence="7" key="1">
    <citation type="journal article" date="2018" name="Nat. Microbiol.">
        <title>Leveraging single-cell genomics to expand the fungal tree of life.</title>
        <authorList>
            <person name="Ahrendt S.R."/>
            <person name="Quandt C.A."/>
            <person name="Ciobanu D."/>
            <person name="Clum A."/>
            <person name="Salamov A."/>
            <person name="Andreopoulos B."/>
            <person name="Cheng J.F."/>
            <person name="Woyke T."/>
            <person name="Pelin A."/>
            <person name="Henrissat B."/>
            <person name="Reynolds N.K."/>
            <person name="Benny G.L."/>
            <person name="Smith M.E."/>
            <person name="James T.Y."/>
            <person name="Grigoriev I.V."/>
        </authorList>
    </citation>
    <scope>NUCLEOTIDE SEQUENCE [LARGE SCALE GENOMIC DNA]</scope>
    <source>
        <strain evidence="7">Benny S71-1</strain>
    </source>
</reference>
<feature type="transmembrane region" description="Helical" evidence="4">
    <location>
        <begin position="129"/>
        <end position="152"/>
    </location>
</feature>
<protein>
    <submittedName>
        <fullName evidence="6">t-SNARE</fullName>
    </submittedName>
</protein>
<dbReference type="InterPro" id="IPR045242">
    <property type="entry name" value="Syntaxin"/>
</dbReference>
<dbReference type="Pfam" id="PF05739">
    <property type="entry name" value="SNARE"/>
    <property type="match status" value="1"/>
</dbReference>
<evidence type="ECO:0000256" key="2">
    <source>
        <dbReference type="ARBA" id="ARBA00009063"/>
    </source>
</evidence>
<gene>
    <name evidence="6" type="ORF">SYNPS1DRAFT_19407</name>
</gene>
<keyword evidence="4" id="KW-0812">Transmembrane</keyword>
<sequence length="181" mass="20577">YQQVEQQFRQKYRERMERQYRIVCPNATQAEVDAALDSNTGNQLFAQELLQSTRHGEAKRALREVQERHEDIRRIEQTILEMQTLVESQGQMIDSIEGNVTNAANYTETAVKHIDTAITHRKNARKRMWCLIALLLVLIIIIVVVVYIYVIVPAKQATDAMTSNNGNNNNNTPAPAPTTAA</sequence>
<dbReference type="InterPro" id="IPR000727">
    <property type="entry name" value="T_SNARE_dom"/>
</dbReference>
<dbReference type="GO" id="GO:0000149">
    <property type="term" value="F:SNARE binding"/>
    <property type="evidence" value="ECO:0007669"/>
    <property type="project" value="TreeGrafter"/>
</dbReference>
<name>A0A4P9YSZ1_9FUNG</name>
<dbReference type="OrthoDB" id="10255013at2759"/>
<feature type="region of interest" description="Disordered" evidence="3">
    <location>
        <begin position="160"/>
        <end position="181"/>
    </location>
</feature>
<dbReference type="AlphaFoldDB" id="A0A4P9YSZ1"/>
<dbReference type="CDD" id="cd15848">
    <property type="entry name" value="SNARE_syntaxin1-like"/>
    <property type="match status" value="1"/>
</dbReference>
<dbReference type="SMART" id="SM00397">
    <property type="entry name" value="t_SNARE"/>
    <property type="match status" value="1"/>
</dbReference>
<dbReference type="GO" id="GO:0048278">
    <property type="term" value="P:vesicle docking"/>
    <property type="evidence" value="ECO:0007669"/>
    <property type="project" value="TreeGrafter"/>
</dbReference>
<evidence type="ECO:0000256" key="3">
    <source>
        <dbReference type="SAM" id="MobiDB-lite"/>
    </source>
</evidence>
<dbReference type="InterPro" id="IPR010989">
    <property type="entry name" value="SNARE"/>
</dbReference>
<dbReference type="GO" id="GO:0031201">
    <property type="term" value="C:SNARE complex"/>
    <property type="evidence" value="ECO:0007669"/>
    <property type="project" value="TreeGrafter"/>
</dbReference>
<dbReference type="GO" id="GO:0005886">
    <property type="term" value="C:plasma membrane"/>
    <property type="evidence" value="ECO:0007669"/>
    <property type="project" value="TreeGrafter"/>
</dbReference>
<dbReference type="GO" id="GO:0005484">
    <property type="term" value="F:SNAP receptor activity"/>
    <property type="evidence" value="ECO:0007669"/>
    <property type="project" value="TreeGrafter"/>
</dbReference>
<dbReference type="PROSITE" id="PS50192">
    <property type="entry name" value="T_SNARE"/>
    <property type="match status" value="1"/>
</dbReference>
<feature type="non-terminal residue" evidence="6">
    <location>
        <position position="1"/>
    </location>
</feature>
<proteinExistence type="inferred from homology"/>
<feature type="compositionally biased region" description="Low complexity" evidence="3">
    <location>
        <begin position="164"/>
        <end position="181"/>
    </location>
</feature>
<evidence type="ECO:0000259" key="5">
    <source>
        <dbReference type="PROSITE" id="PS50192"/>
    </source>
</evidence>
<dbReference type="Gene3D" id="1.20.58.70">
    <property type="match status" value="1"/>
</dbReference>
<dbReference type="SUPFAM" id="SSF47661">
    <property type="entry name" value="t-snare proteins"/>
    <property type="match status" value="1"/>
</dbReference>
<keyword evidence="4" id="KW-0472">Membrane</keyword>
<comment type="similarity">
    <text evidence="2">Belongs to the syntaxin family.</text>
</comment>
<dbReference type="GO" id="GO:0006906">
    <property type="term" value="P:vesicle fusion"/>
    <property type="evidence" value="ECO:0007669"/>
    <property type="project" value="TreeGrafter"/>
</dbReference>
<feature type="domain" description="T-SNARE coiled-coil homology" evidence="5">
    <location>
        <begin position="55"/>
        <end position="117"/>
    </location>
</feature>
<dbReference type="GO" id="GO:0006886">
    <property type="term" value="P:intracellular protein transport"/>
    <property type="evidence" value="ECO:0007669"/>
    <property type="project" value="TreeGrafter"/>
</dbReference>
<keyword evidence="4" id="KW-1133">Transmembrane helix</keyword>
<dbReference type="GO" id="GO:0006887">
    <property type="term" value="P:exocytosis"/>
    <property type="evidence" value="ECO:0007669"/>
    <property type="project" value="TreeGrafter"/>
</dbReference>
<comment type="subcellular location">
    <subcellularLocation>
        <location evidence="1">Membrane</location>
        <topology evidence="1">Single-pass type IV membrane protein</topology>
    </subcellularLocation>
</comment>
<dbReference type="PANTHER" id="PTHR19957">
    <property type="entry name" value="SYNTAXIN"/>
    <property type="match status" value="1"/>
</dbReference>
<dbReference type="EMBL" id="KZ991534">
    <property type="protein sequence ID" value="RKP22894.1"/>
    <property type="molecule type" value="Genomic_DNA"/>
</dbReference>
<accession>A0A4P9YSZ1</accession>
<dbReference type="GO" id="GO:0012505">
    <property type="term" value="C:endomembrane system"/>
    <property type="evidence" value="ECO:0007669"/>
    <property type="project" value="TreeGrafter"/>
</dbReference>
<dbReference type="Proteomes" id="UP000278143">
    <property type="component" value="Unassembled WGS sequence"/>
</dbReference>
<organism evidence="6 7">
    <name type="scientific">Syncephalis pseudoplumigaleata</name>
    <dbReference type="NCBI Taxonomy" id="1712513"/>
    <lineage>
        <taxon>Eukaryota</taxon>
        <taxon>Fungi</taxon>
        <taxon>Fungi incertae sedis</taxon>
        <taxon>Zoopagomycota</taxon>
        <taxon>Zoopagomycotina</taxon>
        <taxon>Zoopagomycetes</taxon>
        <taxon>Zoopagales</taxon>
        <taxon>Piptocephalidaceae</taxon>
        <taxon>Syncephalis</taxon>
    </lineage>
</organism>
<evidence type="ECO:0000313" key="7">
    <source>
        <dbReference type="Proteomes" id="UP000278143"/>
    </source>
</evidence>